<reference evidence="5" key="1">
    <citation type="submission" date="2017-10" db="EMBL/GenBank/DDBJ databases">
        <title>Draft genome sequence of the planktic cyanobacteria Tychonema bourrellyi isolated from alpine lentic freshwater.</title>
        <authorList>
            <person name="Tett A."/>
            <person name="Armanini F."/>
            <person name="Asnicar F."/>
            <person name="Boscaini A."/>
            <person name="Pasolli E."/>
            <person name="Zolfo M."/>
            <person name="Donati C."/>
            <person name="Salmaso N."/>
            <person name="Segata N."/>
        </authorList>
    </citation>
    <scope>NUCLEOTIDE SEQUENCE</scope>
    <source>
        <strain evidence="5">FEM_GT703</strain>
    </source>
</reference>
<keyword evidence="6" id="KW-1185">Reference proteome</keyword>
<keyword evidence="3" id="KW-0949">S-adenosyl-L-methionine</keyword>
<gene>
    <name evidence="5" type="ORF">CP500_020180</name>
</gene>
<proteinExistence type="predicted"/>
<dbReference type="GO" id="GO:0032259">
    <property type="term" value="P:methylation"/>
    <property type="evidence" value="ECO:0007669"/>
    <property type="project" value="UniProtKB-KW"/>
</dbReference>
<dbReference type="EMBL" id="NXIB02000163">
    <property type="protein sequence ID" value="PHX53677.1"/>
    <property type="molecule type" value="Genomic_DNA"/>
</dbReference>
<feature type="domain" description="Methyltransferase" evidence="4">
    <location>
        <begin position="159"/>
        <end position="256"/>
    </location>
</feature>
<evidence type="ECO:0000256" key="1">
    <source>
        <dbReference type="ARBA" id="ARBA00022603"/>
    </source>
</evidence>
<dbReference type="OrthoDB" id="9786503at2"/>
<evidence type="ECO:0000313" key="5">
    <source>
        <dbReference type="EMBL" id="PHX53677.1"/>
    </source>
</evidence>
<protein>
    <submittedName>
        <fullName evidence="5">Class I SAM-dependent methyltransferase</fullName>
    </submittedName>
</protein>
<evidence type="ECO:0000256" key="3">
    <source>
        <dbReference type="ARBA" id="ARBA00022691"/>
    </source>
</evidence>
<dbReference type="InterPro" id="IPR029063">
    <property type="entry name" value="SAM-dependent_MTases_sf"/>
</dbReference>
<dbReference type="Pfam" id="PF13649">
    <property type="entry name" value="Methyltransf_25"/>
    <property type="match status" value="1"/>
</dbReference>
<accession>A0A2G4EWY8</accession>
<dbReference type="Proteomes" id="UP000226442">
    <property type="component" value="Unassembled WGS sequence"/>
</dbReference>
<dbReference type="PANTHER" id="PTHR43464:SF19">
    <property type="entry name" value="UBIQUINONE BIOSYNTHESIS O-METHYLTRANSFERASE, MITOCHONDRIAL"/>
    <property type="match status" value="1"/>
</dbReference>
<evidence type="ECO:0000313" key="6">
    <source>
        <dbReference type="Proteomes" id="UP000226442"/>
    </source>
</evidence>
<keyword evidence="2" id="KW-0808">Transferase</keyword>
<dbReference type="InterPro" id="IPR041698">
    <property type="entry name" value="Methyltransf_25"/>
</dbReference>
<dbReference type="Gene3D" id="3.40.50.150">
    <property type="entry name" value="Vaccinia Virus protein VP39"/>
    <property type="match status" value="1"/>
</dbReference>
<dbReference type="AlphaFoldDB" id="A0A2G4EWY8"/>
<dbReference type="RefSeq" id="WP_096831764.1">
    <property type="nucleotide sequence ID" value="NZ_NXIB02000163.1"/>
</dbReference>
<organism evidence="5 6">
    <name type="scientific">Tychonema bourrellyi FEM_GT703</name>
    <dbReference type="NCBI Taxonomy" id="2040638"/>
    <lineage>
        <taxon>Bacteria</taxon>
        <taxon>Bacillati</taxon>
        <taxon>Cyanobacteriota</taxon>
        <taxon>Cyanophyceae</taxon>
        <taxon>Oscillatoriophycideae</taxon>
        <taxon>Oscillatoriales</taxon>
        <taxon>Microcoleaceae</taxon>
        <taxon>Tychonema</taxon>
    </lineage>
</organism>
<evidence type="ECO:0000256" key="2">
    <source>
        <dbReference type="ARBA" id="ARBA00022679"/>
    </source>
</evidence>
<comment type="caution">
    <text evidence="5">The sequence shown here is derived from an EMBL/GenBank/DDBJ whole genome shotgun (WGS) entry which is preliminary data.</text>
</comment>
<evidence type="ECO:0000259" key="4">
    <source>
        <dbReference type="Pfam" id="PF13649"/>
    </source>
</evidence>
<dbReference type="GO" id="GO:0008168">
    <property type="term" value="F:methyltransferase activity"/>
    <property type="evidence" value="ECO:0007669"/>
    <property type="project" value="UniProtKB-KW"/>
</dbReference>
<dbReference type="CDD" id="cd02440">
    <property type="entry name" value="AdoMet_MTases"/>
    <property type="match status" value="1"/>
</dbReference>
<keyword evidence="1 5" id="KW-0489">Methyltransferase</keyword>
<name>A0A2G4EWY8_9CYAN</name>
<sequence length="357" mass="39632">MGAESTINQNEQLPLVVNPDILQQAILYKINTRITARGELAFPCVPGMLNYYLQSIEKLFSTLDRPLPEDRKDELRKLLATKLELGYQSSTASMLILQYESVQPPQTGLACKVIVASSTVGEQYKSWVDTREPPLFGSYPDAKLMATAAKLGSPERVRILDVGAGTGRNTLPLARLGYSVDAIELAPAFAEQLQTAVTAENLPVTVTQGDVLDPLVRMKPARYQLAVAAEVISHFRDSDEVRLFLAKMCDSLCPGGLLLFSTFLAVGDYQPDALVRQVAQLSWSTLFTRQELAVAMEGLPLVQISDELVFEYERDHLPQGAWPPTPWFSSWATGRDVFPMTNARPPMELRWILCQRS</sequence>
<dbReference type="SUPFAM" id="SSF53335">
    <property type="entry name" value="S-adenosyl-L-methionine-dependent methyltransferases"/>
    <property type="match status" value="1"/>
</dbReference>
<dbReference type="PANTHER" id="PTHR43464">
    <property type="entry name" value="METHYLTRANSFERASE"/>
    <property type="match status" value="1"/>
</dbReference>